<dbReference type="Gramene" id="CDF37894">
    <property type="protein sequence ID" value="CDF37894"/>
    <property type="gene ID" value="CHC_T00000026001"/>
</dbReference>
<protein>
    <submittedName>
        <fullName evidence="1">Uncharacterized protein</fullName>
    </submittedName>
</protein>
<reference evidence="2" key="1">
    <citation type="journal article" date="2013" name="Proc. Natl. Acad. Sci. U.S.A.">
        <title>Genome structure and metabolic features in the red seaweed Chondrus crispus shed light on evolution of the Archaeplastida.</title>
        <authorList>
            <person name="Collen J."/>
            <person name="Porcel B."/>
            <person name="Carre W."/>
            <person name="Ball S.G."/>
            <person name="Chaparro C."/>
            <person name="Tonon T."/>
            <person name="Barbeyron T."/>
            <person name="Michel G."/>
            <person name="Noel B."/>
            <person name="Valentin K."/>
            <person name="Elias M."/>
            <person name="Artiguenave F."/>
            <person name="Arun A."/>
            <person name="Aury J.M."/>
            <person name="Barbosa-Neto J.F."/>
            <person name="Bothwell J.H."/>
            <person name="Bouget F.Y."/>
            <person name="Brillet L."/>
            <person name="Cabello-Hurtado F."/>
            <person name="Capella-Gutierrez S."/>
            <person name="Charrier B."/>
            <person name="Cladiere L."/>
            <person name="Cock J.M."/>
            <person name="Coelho S.M."/>
            <person name="Colleoni C."/>
            <person name="Czjzek M."/>
            <person name="Da Silva C."/>
            <person name="Delage L."/>
            <person name="Denoeud F."/>
            <person name="Deschamps P."/>
            <person name="Dittami S.M."/>
            <person name="Gabaldon T."/>
            <person name="Gachon C.M."/>
            <person name="Groisillier A."/>
            <person name="Herve C."/>
            <person name="Jabbari K."/>
            <person name="Katinka M."/>
            <person name="Kloareg B."/>
            <person name="Kowalczyk N."/>
            <person name="Labadie K."/>
            <person name="Leblanc C."/>
            <person name="Lopez P.J."/>
            <person name="McLachlan D.H."/>
            <person name="Meslet-Cladiere L."/>
            <person name="Moustafa A."/>
            <person name="Nehr Z."/>
            <person name="Nyvall Collen P."/>
            <person name="Panaud O."/>
            <person name="Partensky F."/>
            <person name="Poulain J."/>
            <person name="Rensing S.A."/>
            <person name="Rousvoal S."/>
            <person name="Samson G."/>
            <person name="Symeonidi A."/>
            <person name="Weissenbach J."/>
            <person name="Zambounis A."/>
            <person name="Wincker P."/>
            <person name="Boyen C."/>
        </authorList>
    </citation>
    <scope>NUCLEOTIDE SEQUENCE [LARGE SCALE GENOMIC DNA]</scope>
    <source>
        <strain evidence="2">cv. Stackhouse</strain>
    </source>
</reference>
<dbReference type="AlphaFoldDB" id="R7QIJ6"/>
<dbReference type="EMBL" id="HG001883">
    <property type="protein sequence ID" value="CDF37894.1"/>
    <property type="molecule type" value="Genomic_DNA"/>
</dbReference>
<sequence length="86" mass="9698">MCRGIHFKKVVVKTVEPTAHVLGSASCHALVRRKQVEDRSTYTCARIRLHRAIKDTVIHVPLRRVRCGSISEAPIATLFFQAYSPL</sequence>
<dbReference type="PROSITE" id="PS51257">
    <property type="entry name" value="PROKAR_LIPOPROTEIN"/>
    <property type="match status" value="1"/>
</dbReference>
<dbReference type="GeneID" id="17325508"/>
<organism evidence="1 2">
    <name type="scientific">Chondrus crispus</name>
    <name type="common">Carrageen Irish moss</name>
    <name type="synonym">Polymorpha crispa</name>
    <dbReference type="NCBI Taxonomy" id="2769"/>
    <lineage>
        <taxon>Eukaryota</taxon>
        <taxon>Rhodophyta</taxon>
        <taxon>Florideophyceae</taxon>
        <taxon>Rhodymeniophycidae</taxon>
        <taxon>Gigartinales</taxon>
        <taxon>Gigartinaceae</taxon>
        <taxon>Chondrus</taxon>
    </lineage>
</organism>
<dbReference type="RefSeq" id="XP_005717765.1">
    <property type="nucleotide sequence ID" value="XM_005717708.1"/>
</dbReference>
<gene>
    <name evidence="1" type="ORF">CHC_T00000026001</name>
</gene>
<evidence type="ECO:0000313" key="1">
    <source>
        <dbReference type="EMBL" id="CDF37894.1"/>
    </source>
</evidence>
<evidence type="ECO:0000313" key="2">
    <source>
        <dbReference type="Proteomes" id="UP000012073"/>
    </source>
</evidence>
<name>R7QIJ6_CHOCR</name>
<accession>R7QIJ6</accession>
<proteinExistence type="predicted"/>
<keyword evidence="2" id="KW-1185">Reference proteome</keyword>
<dbReference type="Proteomes" id="UP000012073">
    <property type="component" value="Unassembled WGS sequence"/>
</dbReference>
<dbReference type="KEGG" id="ccp:CHC_T00000026001"/>